<name>A0A1F5AYH3_9BACT</name>
<comment type="caution">
    <text evidence="1">The sequence shown here is derived from an EMBL/GenBank/DDBJ whole genome shotgun (WGS) entry which is preliminary data.</text>
</comment>
<evidence type="ECO:0000313" key="1">
    <source>
        <dbReference type="EMBL" id="OGD23423.1"/>
    </source>
</evidence>
<reference evidence="1 2" key="1">
    <citation type="journal article" date="2016" name="Nat. Commun.">
        <title>Thousands of microbial genomes shed light on interconnected biogeochemical processes in an aquifer system.</title>
        <authorList>
            <person name="Anantharaman K."/>
            <person name="Brown C.T."/>
            <person name="Hug L.A."/>
            <person name="Sharon I."/>
            <person name="Castelle C.J."/>
            <person name="Probst A.J."/>
            <person name="Thomas B.C."/>
            <person name="Singh A."/>
            <person name="Wilkins M.J."/>
            <person name="Karaoz U."/>
            <person name="Brodie E.L."/>
            <person name="Williams K.H."/>
            <person name="Hubbard S.S."/>
            <person name="Banfield J.F."/>
        </authorList>
    </citation>
    <scope>NUCLEOTIDE SEQUENCE [LARGE SCALE GENOMIC DNA]</scope>
</reference>
<dbReference type="EMBL" id="MEYI01000040">
    <property type="protein sequence ID" value="OGD23423.1"/>
    <property type="molecule type" value="Genomic_DNA"/>
</dbReference>
<organism evidence="1 2">
    <name type="scientific">Candidatus Azambacteria bacterium RBG_16_47_10</name>
    <dbReference type="NCBI Taxonomy" id="1797292"/>
    <lineage>
        <taxon>Bacteria</taxon>
        <taxon>Candidatus Azamiibacteriota</taxon>
    </lineage>
</organism>
<proteinExistence type="predicted"/>
<dbReference type="Proteomes" id="UP000176639">
    <property type="component" value="Unassembled WGS sequence"/>
</dbReference>
<evidence type="ECO:0000313" key="2">
    <source>
        <dbReference type="Proteomes" id="UP000176639"/>
    </source>
</evidence>
<gene>
    <name evidence="1" type="ORF">A2Z10_00375</name>
</gene>
<protein>
    <submittedName>
        <fullName evidence="1">Uncharacterized protein</fullName>
    </submittedName>
</protein>
<dbReference type="AlphaFoldDB" id="A0A1F5AYH3"/>
<sequence length="104" mass="11800">MAHKTRKKMFLGSCPICKKRLQERSVRVIDKDEDVALCCVRCSFCLSSFLFTVSSKREQETITAVGVLTDIQEEDVDMVKKHSAPVNSDDVLAIHLYLESYDKA</sequence>
<accession>A0A1F5AYH3</accession>